<dbReference type="Proteomes" id="UP000266178">
    <property type="component" value="Unassembled WGS sequence"/>
</dbReference>
<dbReference type="SUPFAM" id="SSF51261">
    <property type="entry name" value="Duplicated hybrid motif"/>
    <property type="match status" value="1"/>
</dbReference>
<sequence length="193" mass="21344">MLPGLQARRSYERLLAVREERLARAARPLAQERRKPEAVWQVTQNRTVNWARVRRPILRRASYAPRGFQWPLLGSGEPLVTTYYGGRTPFERFHAGLDVAAPLGTPIYAARAGQVEVAGWSNYGFGLYIVLDNGADIATQYGHLSRLAVQAGDRVAQGELIGYVGSTGNSTGPHLDFRIRLGGQSVDPLDYLP</sequence>
<feature type="domain" description="M23ase beta-sheet core" evidence="2">
    <location>
        <begin position="92"/>
        <end position="188"/>
    </location>
</feature>
<dbReference type="InterPro" id="IPR011055">
    <property type="entry name" value="Dup_hybrid_motif"/>
</dbReference>
<dbReference type="AlphaFoldDB" id="A0A399FBF2"/>
<keyword evidence="1" id="KW-0732">Signal</keyword>
<evidence type="ECO:0000256" key="1">
    <source>
        <dbReference type="ARBA" id="ARBA00022729"/>
    </source>
</evidence>
<gene>
    <name evidence="3" type="primary">lytM</name>
    <name evidence="3" type="ORF">Mgrana_00527</name>
</gene>
<protein>
    <submittedName>
        <fullName evidence="3">Glycyl-glycine endopeptidase LytM</fullName>
        <ecNumber evidence="3">3.4.24.75</ecNumber>
    </submittedName>
</protein>
<keyword evidence="3" id="KW-0378">Hydrolase</keyword>
<dbReference type="EC" id="3.4.24.75" evidence="3"/>
<name>A0A399FBF2_9DEIN</name>
<dbReference type="GO" id="GO:0004222">
    <property type="term" value="F:metalloendopeptidase activity"/>
    <property type="evidence" value="ECO:0007669"/>
    <property type="project" value="TreeGrafter"/>
</dbReference>
<proteinExistence type="predicted"/>
<dbReference type="EMBL" id="QWLB01000005">
    <property type="protein sequence ID" value="RIH93473.1"/>
    <property type="molecule type" value="Genomic_DNA"/>
</dbReference>
<evidence type="ECO:0000313" key="4">
    <source>
        <dbReference type="Proteomes" id="UP000266178"/>
    </source>
</evidence>
<dbReference type="Pfam" id="PF01551">
    <property type="entry name" value="Peptidase_M23"/>
    <property type="match status" value="1"/>
</dbReference>
<dbReference type="RefSeq" id="WP_170146378.1">
    <property type="nucleotide sequence ID" value="NZ_BJXM01000003.1"/>
</dbReference>
<organism evidence="3 4">
    <name type="scientific">Meiothermus granaticius NBRC 107808</name>
    <dbReference type="NCBI Taxonomy" id="1227551"/>
    <lineage>
        <taxon>Bacteria</taxon>
        <taxon>Thermotogati</taxon>
        <taxon>Deinococcota</taxon>
        <taxon>Deinococci</taxon>
        <taxon>Thermales</taxon>
        <taxon>Thermaceae</taxon>
        <taxon>Meiothermus</taxon>
    </lineage>
</organism>
<dbReference type="PANTHER" id="PTHR21666">
    <property type="entry name" value="PEPTIDASE-RELATED"/>
    <property type="match status" value="1"/>
</dbReference>
<accession>A0A399FBF2</accession>
<comment type="caution">
    <text evidence="3">The sequence shown here is derived from an EMBL/GenBank/DDBJ whole genome shotgun (WGS) entry which is preliminary data.</text>
</comment>
<reference evidence="3 4" key="1">
    <citation type="submission" date="2018-08" db="EMBL/GenBank/DDBJ databases">
        <title>Meiothermus granaticius genome AF-68 sequencing project.</title>
        <authorList>
            <person name="Da Costa M.S."/>
            <person name="Albuquerque L."/>
            <person name="Raposo P."/>
            <person name="Froufe H.J.C."/>
            <person name="Barroso C.S."/>
            <person name="Egas C."/>
        </authorList>
    </citation>
    <scope>NUCLEOTIDE SEQUENCE [LARGE SCALE GENOMIC DNA]</scope>
    <source>
        <strain evidence="3 4">AF-68</strain>
    </source>
</reference>
<dbReference type="PANTHER" id="PTHR21666:SF289">
    <property type="entry name" value="L-ALA--D-GLU ENDOPEPTIDASE"/>
    <property type="match status" value="1"/>
</dbReference>
<dbReference type="CDD" id="cd12797">
    <property type="entry name" value="M23_peptidase"/>
    <property type="match status" value="1"/>
</dbReference>
<evidence type="ECO:0000313" key="3">
    <source>
        <dbReference type="EMBL" id="RIH93473.1"/>
    </source>
</evidence>
<keyword evidence="4" id="KW-1185">Reference proteome</keyword>
<evidence type="ECO:0000259" key="2">
    <source>
        <dbReference type="Pfam" id="PF01551"/>
    </source>
</evidence>
<dbReference type="InterPro" id="IPR050570">
    <property type="entry name" value="Cell_wall_metabolism_enzyme"/>
</dbReference>
<dbReference type="Gene3D" id="2.70.70.10">
    <property type="entry name" value="Glucose Permease (Domain IIA)"/>
    <property type="match status" value="1"/>
</dbReference>
<dbReference type="InterPro" id="IPR016047">
    <property type="entry name" value="M23ase_b-sheet_dom"/>
</dbReference>